<evidence type="ECO:0000313" key="4">
    <source>
        <dbReference type="Proteomes" id="UP000324222"/>
    </source>
</evidence>
<name>A0A5B7DX23_PORTR</name>
<gene>
    <name evidence="3" type="ORF">E2C01_019125</name>
</gene>
<dbReference type="EMBL" id="VSRR010001540">
    <property type="protein sequence ID" value="MPC25998.1"/>
    <property type="molecule type" value="Genomic_DNA"/>
</dbReference>
<evidence type="ECO:0000256" key="1">
    <source>
        <dbReference type="SAM" id="MobiDB-lite"/>
    </source>
</evidence>
<dbReference type="AlphaFoldDB" id="A0A5B7DX23"/>
<dbReference type="Proteomes" id="UP000324222">
    <property type="component" value="Unassembled WGS sequence"/>
</dbReference>
<organism evidence="3 4">
    <name type="scientific">Portunus trituberculatus</name>
    <name type="common">Swimming crab</name>
    <name type="synonym">Neptunus trituberculatus</name>
    <dbReference type="NCBI Taxonomy" id="210409"/>
    <lineage>
        <taxon>Eukaryota</taxon>
        <taxon>Metazoa</taxon>
        <taxon>Ecdysozoa</taxon>
        <taxon>Arthropoda</taxon>
        <taxon>Crustacea</taxon>
        <taxon>Multicrustacea</taxon>
        <taxon>Malacostraca</taxon>
        <taxon>Eumalacostraca</taxon>
        <taxon>Eucarida</taxon>
        <taxon>Decapoda</taxon>
        <taxon>Pleocyemata</taxon>
        <taxon>Brachyura</taxon>
        <taxon>Eubrachyura</taxon>
        <taxon>Portunoidea</taxon>
        <taxon>Portunidae</taxon>
        <taxon>Portuninae</taxon>
        <taxon>Portunus</taxon>
    </lineage>
</organism>
<proteinExistence type="predicted"/>
<comment type="caution">
    <text evidence="3">The sequence shown here is derived from an EMBL/GenBank/DDBJ whole genome shotgun (WGS) entry which is preliminary data.</text>
</comment>
<accession>A0A5B7DX23</accession>
<evidence type="ECO:0008006" key="5">
    <source>
        <dbReference type="Google" id="ProtNLM"/>
    </source>
</evidence>
<feature type="chain" id="PRO_5022841725" description="Secreted protein" evidence="2">
    <location>
        <begin position="17"/>
        <end position="152"/>
    </location>
</feature>
<evidence type="ECO:0000313" key="3">
    <source>
        <dbReference type="EMBL" id="MPC25998.1"/>
    </source>
</evidence>
<feature type="signal peptide" evidence="2">
    <location>
        <begin position="1"/>
        <end position="16"/>
    </location>
</feature>
<sequence length="152" mass="16956">MLRYLGLGLLTIVCFTSQLHHPLWYRGAGHSGPPQAAVASIRVCGEDRSLRAAIQARRRERRTLSHGGGEASVRWGAIHITHPTSLHPTLTSIINPGSLEDCCRIQYLMILVNRILAVHVPPQSTKQASQSVARDVPTRRQRREVKAVHMFE</sequence>
<keyword evidence="4" id="KW-1185">Reference proteome</keyword>
<reference evidence="3 4" key="1">
    <citation type="submission" date="2019-05" db="EMBL/GenBank/DDBJ databases">
        <title>Another draft genome of Portunus trituberculatus and its Hox gene families provides insights of decapod evolution.</title>
        <authorList>
            <person name="Jeong J.-H."/>
            <person name="Song I."/>
            <person name="Kim S."/>
            <person name="Choi T."/>
            <person name="Kim D."/>
            <person name="Ryu S."/>
            <person name="Kim W."/>
        </authorList>
    </citation>
    <scope>NUCLEOTIDE SEQUENCE [LARGE SCALE GENOMIC DNA]</scope>
    <source>
        <tissue evidence="3">Muscle</tissue>
    </source>
</reference>
<keyword evidence="2" id="KW-0732">Signal</keyword>
<protein>
    <recommendedName>
        <fullName evidence="5">Secreted protein</fullName>
    </recommendedName>
</protein>
<evidence type="ECO:0000256" key="2">
    <source>
        <dbReference type="SAM" id="SignalP"/>
    </source>
</evidence>
<feature type="region of interest" description="Disordered" evidence="1">
    <location>
        <begin position="126"/>
        <end position="152"/>
    </location>
</feature>